<keyword evidence="2" id="KW-1185">Reference proteome</keyword>
<evidence type="ECO:0000313" key="1">
    <source>
        <dbReference type="EMBL" id="VVD05765.1"/>
    </source>
</evidence>
<proteinExistence type="predicted"/>
<gene>
    <name evidence="1" type="ORF">LSINAPIS_LOCUS15236</name>
</gene>
<name>A0A5E4R758_9NEOP</name>
<accession>A0A5E4R758</accession>
<protein>
    <submittedName>
        <fullName evidence="1">Uncharacterized protein</fullName>
    </submittedName>
</protein>
<reference evidence="1 2" key="1">
    <citation type="submission" date="2017-07" db="EMBL/GenBank/DDBJ databases">
        <authorList>
            <person name="Talla V."/>
            <person name="Backstrom N."/>
        </authorList>
    </citation>
    <scope>NUCLEOTIDE SEQUENCE [LARGE SCALE GENOMIC DNA]</scope>
</reference>
<organism evidence="1 2">
    <name type="scientific">Leptidea sinapis</name>
    <dbReference type="NCBI Taxonomy" id="189913"/>
    <lineage>
        <taxon>Eukaryota</taxon>
        <taxon>Metazoa</taxon>
        <taxon>Ecdysozoa</taxon>
        <taxon>Arthropoda</taxon>
        <taxon>Hexapoda</taxon>
        <taxon>Insecta</taxon>
        <taxon>Pterygota</taxon>
        <taxon>Neoptera</taxon>
        <taxon>Endopterygota</taxon>
        <taxon>Lepidoptera</taxon>
        <taxon>Glossata</taxon>
        <taxon>Ditrysia</taxon>
        <taxon>Papilionoidea</taxon>
        <taxon>Pieridae</taxon>
        <taxon>Dismorphiinae</taxon>
        <taxon>Leptidea</taxon>
    </lineage>
</organism>
<evidence type="ECO:0000313" key="2">
    <source>
        <dbReference type="Proteomes" id="UP000324832"/>
    </source>
</evidence>
<sequence>SITDPLLFRKISLNGVSFTILGLLALAKDVDRLLVVGKIYYGGGGAIIRSRGCRSRRRFDRSQEHGGYVLLWPHARLFLQGLRRRAARERTQQNESSEGDHRCHYQYYGSCLEACPQAGPRRHVYKQE</sequence>
<feature type="non-terminal residue" evidence="1">
    <location>
        <position position="1"/>
    </location>
</feature>
<dbReference type="EMBL" id="FZQP02007014">
    <property type="protein sequence ID" value="VVD05765.1"/>
    <property type="molecule type" value="Genomic_DNA"/>
</dbReference>
<dbReference type="AlphaFoldDB" id="A0A5E4R758"/>
<dbReference type="Proteomes" id="UP000324832">
    <property type="component" value="Unassembled WGS sequence"/>
</dbReference>